<comment type="caution">
    <text evidence="1">The sequence shown here is derived from an EMBL/GenBank/DDBJ whole genome shotgun (WGS) entry which is preliminary data.</text>
</comment>
<dbReference type="Proteomes" id="UP000481153">
    <property type="component" value="Unassembled WGS sequence"/>
</dbReference>
<keyword evidence="2" id="KW-1185">Reference proteome</keyword>
<protein>
    <submittedName>
        <fullName evidence="1">Uncharacterized protein</fullName>
    </submittedName>
</protein>
<dbReference type="VEuPathDB" id="FungiDB:AeMF1_009538"/>
<reference evidence="1 2" key="1">
    <citation type="submission" date="2019-07" db="EMBL/GenBank/DDBJ databases">
        <title>Genomics analysis of Aphanomyces spp. identifies a new class of oomycete effector associated with host adaptation.</title>
        <authorList>
            <person name="Gaulin E."/>
        </authorList>
    </citation>
    <scope>NUCLEOTIDE SEQUENCE [LARGE SCALE GENOMIC DNA]</scope>
    <source>
        <strain evidence="1 2">ATCC 201684</strain>
    </source>
</reference>
<sequence>MNPQESPQPSCSRQNFRRPDVHMCIVCGAGPFCGDHIGLHFDLCFEAHCPVTTTPTNTPNIARPPTMCQPRRHAHGFKIQDTHACLDPLDEDHECAFDRDRPLSLDEFKSPAVVNFY</sequence>
<organism evidence="1 2">
    <name type="scientific">Aphanomyces euteiches</name>
    <dbReference type="NCBI Taxonomy" id="100861"/>
    <lineage>
        <taxon>Eukaryota</taxon>
        <taxon>Sar</taxon>
        <taxon>Stramenopiles</taxon>
        <taxon>Oomycota</taxon>
        <taxon>Saprolegniomycetes</taxon>
        <taxon>Saprolegniales</taxon>
        <taxon>Verrucalvaceae</taxon>
        <taxon>Aphanomyces</taxon>
    </lineage>
</organism>
<proteinExistence type="predicted"/>
<evidence type="ECO:0000313" key="2">
    <source>
        <dbReference type="Proteomes" id="UP000481153"/>
    </source>
</evidence>
<evidence type="ECO:0000313" key="1">
    <source>
        <dbReference type="EMBL" id="KAF0733833.1"/>
    </source>
</evidence>
<name>A0A6G0X1U1_9STRA</name>
<accession>A0A6G0X1U1</accession>
<gene>
    <name evidence="1" type="ORF">Ae201684_009397</name>
</gene>
<dbReference type="AlphaFoldDB" id="A0A6G0X1U1"/>
<dbReference type="EMBL" id="VJMJ01000119">
    <property type="protein sequence ID" value="KAF0733833.1"/>
    <property type="molecule type" value="Genomic_DNA"/>
</dbReference>